<dbReference type="Gene3D" id="3.30.310.100">
    <property type="entry name" value="YugN-like"/>
    <property type="match status" value="1"/>
</dbReference>
<dbReference type="RefSeq" id="WP_377908113.1">
    <property type="nucleotide sequence ID" value="NZ_JBHSGK010000003.1"/>
</dbReference>
<name>A0ABV9NS22_9BACI</name>
<dbReference type="InterPro" id="IPR014967">
    <property type="entry name" value="Uncharacterised_YugN-like"/>
</dbReference>
<evidence type="ECO:0000313" key="2">
    <source>
        <dbReference type="Proteomes" id="UP001595896"/>
    </source>
</evidence>
<evidence type="ECO:0000313" key="1">
    <source>
        <dbReference type="EMBL" id="MFC4735490.1"/>
    </source>
</evidence>
<keyword evidence="2" id="KW-1185">Reference proteome</keyword>
<dbReference type="Proteomes" id="UP001595896">
    <property type="component" value="Unassembled WGS sequence"/>
</dbReference>
<sequence>MKFEQSGLEDKIVPFADFREIMEEAGFDAQWDYERCTYDYKILDEVKDDVYYFRFPGVVHEGEFPKESSKVRLLQPYLGKHYYPHGVEYDEVFPERIVEKCKKKIEQVREKLSASAVG</sequence>
<gene>
    <name evidence="1" type="ORF">ACFO4L_02730</name>
</gene>
<comment type="caution">
    <text evidence="1">The sequence shown here is derived from an EMBL/GenBank/DDBJ whole genome shotgun (WGS) entry which is preliminary data.</text>
</comment>
<dbReference type="Pfam" id="PF08868">
    <property type="entry name" value="YugN"/>
    <property type="match status" value="1"/>
</dbReference>
<dbReference type="EMBL" id="JBHSGK010000003">
    <property type="protein sequence ID" value="MFC4735490.1"/>
    <property type="molecule type" value="Genomic_DNA"/>
</dbReference>
<dbReference type="SUPFAM" id="SSF160755">
    <property type="entry name" value="YugN-like"/>
    <property type="match status" value="1"/>
</dbReference>
<accession>A0ABV9NS22</accession>
<protein>
    <submittedName>
        <fullName evidence="1">YugN family protein</fullName>
    </submittedName>
</protein>
<proteinExistence type="predicted"/>
<dbReference type="InterPro" id="IPR036491">
    <property type="entry name" value="YugN-like_sf"/>
</dbReference>
<reference evidence="2" key="1">
    <citation type="journal article" date="2019" name="Int. J. Syst. Evol. Microbiol.">
        <title>The Global Catalogue of Microorganisms (GCM) 10K type strain sequencing project: providing services to taxonomists for standard genome sequencing and annotation.</title>
        <authorList>
            <consortium name="The Broad Institute Genomics Platform"/>
            <consortium name="The Broad Institute Genome Sequencing Center for Infectious Disease"/>
            <person name="Wu L."/>
            <person name="Ma J."/>
        </authorList>
    </citation>
    <scope>NUCLEOTIDE SEQUENCE [LARGE SCALE GENOMIC DNA]</scope>
    <source>
        <strain evidence="2">JCM 12165</strain>
    </source>
</reference>
<organism evidence="1 2">
    <name type="scientific">Bacillus daqingensis</name>
    <dbReference type="NCBI Taxonomy" id="872396"/>
    <lineage>
        <taxon>Bacteria</taxon>
        <taxon>Bacillati</taxon>
        <taxon>Bacillota</taxon>
        <taxon>Bacilli</taxon>
        <taxon>Bacillales</taxon>
        <taxon>Bacillaceae</taxon>
        <taxon>Bacillus</taxon>
    </lineage>
</organism>